<evidence type="ECO:0000256" key="8">
    <source>
        <dbReference type="ARBA" id="ARBA00022519"/>
    </source>
</evidence>
<keyword evidence="12 15" id="KW-1133">Transmembrane helix</keyword>
<reference evidence="17 18" key="1">
    <citation type="submission" date="2018-04" db="EMBL/GenBank/DDBJ databases">
        <title>Bordetella sp. HZ20 isolated from seawater.</title>
        <authorList>
            <person name="Sun C."/>
        </authorList>
    </citation>
    <scope>NUCLEOTIDE SEQUENCE [LARGE SCALE GENOMIC DNA]</scope>
    <source>
        <strain evidence="17 18">HZ20</strain>
    </source>
</reference>
<dbReference type="GO" id="GO:0006011">
    <property type="term" value="P:UDP-alpha-D-glucose metabolic process"/>
    <property type="evidence" value="ECO:0007669"/>
    <property type="project" value="InterPro"/>
</dbReference>
<name>A0A2R4XM05_9BURK</name>
<comment type="similarity">
    <text evidence="4 15">Belongs to the AcsB/BcsB family.</text>
</comment>
<dbReference type="EMBL" id="CP028901">
    <property type="protein sequence ID" value="AWB34832.1"/>
    <property type="molecule type" value="Genomic_DNA"/>
</dbReference>
<dbReference type="GO" id="GO:0005886">
    <property type="term" value="C:plasma membrane"/>
    <property type="evidence" value="ECO:0007669"/>
    <property type="project" value="UniProtKB-SubCell"/>
</dbReference>
<evidence type="ECO:0000256" key="1">
    <source>
        <dbReference type="ARBA" id="ARBA00002057"/>
    </source>
</evidence>
<feature type="transmembrane region" description="Helical" evidence="15">
    <location>
        <begin position="770"/>
        <end position="790"/>
    </location>
</feature>
<evidence type="ECO:0000256" key="2">
    <source>
        <dbReference type="ARBA" id="ARBA00004377"/>
    </source>
</evidence>
<feature type="region of interest" description="Disordered" evidence="16">
    <location>
        <begin position="1"/>
        <end position="49"/>
    </location>
</feature>
<keyword evidence="10 15" id="KW-0812">Transmembrane</keyword>
<dbReference type="PANTHER" id="PTHR39083:SF1">
    <property type="entry name" value="CYCLIC DI-GMP-BINDING PROTEIN"/>
    <property type="match status" value="1"/>
</dbReference>
<evidence type="ECO:0000256" key="3">
    <source>
        <dbReference type="ARBA" id="ARBA00005186"/>
    </source>
</evidence>
<evidence type="ECO:0000256" key="10">
    <source>
        <dbReference type="ARBA" id="ARBA00022692"/>
    </source>
</evidence>
<comment type="function">
    <text evidence="1 15">Binds the cellulose synthase activator, bis-(3'-5') cyclic diguanylic acid (c-di-GMP).</text>
</comment>
<evidence type="ECO:0000256" key="4">
    <source>
        <dbReference type="ARBA" id="ARBA00010714"/>
    </source>
</evidence>
<dbReference type="Pfam" id="PF03170">
    <property type="entry name" value="BcsB"/>
    <property type="match status" value="1"/>
</dbReference>
<dbReference type="UniPathway" id="UPA00694"/>
<evidence type="ECO:0000256" key="12">
    <source>
        <dbReference type="ARBA" id="ARBA00022989"/>
    </source>
</evidence>
<comment type="subcellular location">
    <subcellularLocation>
        <location evidence="2">Cell inner membrane</location>
        <topology evidence="2">Single-pass membrane protein</topology>
    </subcellularLocation>
</comment>
<dbReference type="GO" id="GO:0030244">
    <property type="term" value="P:cellulose biosynthetic process"/>
    <property type="evidence" value="ECO:0007669"/>
    <property type="project" value="UniProtKB-KW"/>
</dbReference>
<dbReference type="PANTHER" id="PTHR39083">
    <property type="entry name" value="CYCLIC DI-GMP-BINDING PROTEIN"/>
    <property type="match status" value="1"/>
</dbReference>
<evidence type="ECO:0000256" key="5">
    <source>
        <dbReference type="ARBA" id="ARBA00011437"/>
    </source>
</evidence>
<evidence type="ECO:0000256" key="15">
    <source>
        <dbReference type="RuleBase" id="RU365021"/>
    </source>
</evidence>
<protein>
    <recommendedName>
        <fullName evidence="6 15">Cyclic di-GMP-binding protein</fullName>
    </recommendedName>
    <alternativeName>
        <fullName evidence="14 15">Cellulose synthase regulatory subunit</fullName>
    </alternativeName>
</protein>
<evidence type="ECO:0000256" key="11">
    <source>
        <dbReference type="ARBA" id="ARBA00022916"/>
    </source>
</evidence>
<keyword evidence="7 15" id="KW-1003">Cell membrane</keyword>
<keyword evidence="11 15" id="KW-0135">Cellulose biosynthesis</keyword>
<evidence type="ECO:0000256" key="16">
    <source>
        <dbReference type="SAM" id="MobiDB-lite"/>
    </source>
</evidence>
<dbReference type="InterPro" id="IPR003920">
    <property type="entry name" value="Cell_synth_B"/>
</dbReference>
<gene>
    <name evidence="17" type="ORF">DBV39_15090</name>
</gene>
<dbReference type="Gene3D" id="2.60.120.260">
    <property type="entry name" value="Galactose-binding domain-like"/>
    <property type="match status" value="2"/>
</dbReference>
<sequence>MGQHGSRLSSERHQADRPVWGARRFSADPGVRQGDWQPGESGLEPEAGSVMRTPKRSWLNLRSCLAAIAASLACATWAQTEPANPHGESVGGSAGWNAGSYDGSKPASTRQYAIRLDPYSNAPQWDLRGVDARRGVAFGVREDQHIRGLTLDLAYTYSSALLENLSHLNVLLNGGVIATLPLPARSATSLNRTQIDLPVAGLEPYNVLELQLIGHYTMGCENPLHQDLWVSIDQSSKLVFDAEPRALPDDLGILPVPFFDARDLRMQKMAFILGRPSDRRLEAAGILASWLGALASYRGTEISIASEGIPSSGHAIIVLGPNESLPGVDLPSIQGPTLAMRTNPNDLTGKLLLVMGRDDDEIRKAAVSLALGAQTLSGPTVQAKDIQAEPRKPYDAPNWLPTDRPVYLGELLPSGDMTVAGFDPPPISMGVRLPPDLSGWRTLTVPMDLRYRYTPLSKVEDSTLVVLINQQFVQEVKLGDSYEGAWGALTQVPGIASQTIPLPLPLLESQAQLQFQFKYPTPLRTECGGSMLDTRHSGIDPQSTIDLTGLPHHMAMPDLAAFRTAGFPYSRMADLSESVVLLSQNAGTHEIATFLTILGKIGQTTGYPATGLTVRREANDLEEKDLLLIATDDSTGILARWRDHIPAPAPETTQSDWWTSLKRFFTTNPFSHQTPLPLTRPVNGVYVAGFESPVTSGRSVVVVAGEGGQSMQEAVQFMLFDDDQAQEFQGSLVSVRNDRIESLSTAQTYYVGSLGVFQSVLWFLSDHPGILFVIFLVGAVLTAVVLYLSLRARAQSRLLVGSPSAHQPNDNV</sequence>
<comment type="pathway">
    <text evidence="3 15">Glycan metabolism; bacterial cellulose biosynthesis.</text>
</comment>
<evidence type="ECO:0000256" key="13">
    <source>
        <dbReference type="ARBA" id="ARBA00023136"/>
    </source>
</evidence>
<evidence type="ECO:0000256" key="7">
    <source>
        <dbReference type="ARBA" id="ARBA00022475"/>
    </source>
</evidence>
<evidence type="ECO:0000256" key="9">
    <source>
        <dbReference type="ARBA" id="ARBA00022636"/>
    </source>
</evidence>
<organism evidence="17 18">
    <name type="scientific">Orrella marina</name>
    <dbReference type="NCBI Taxonomy" id="2163011"/>
    <lineage>
        <taxon>Bacteria</taxon>
        <taxon>Pseudomonadati</taxon>
        <taxon>Pseudomonadota</taxon>
        <taxon>Betaproteobacteria</taxon>
        <taxon>Burkholderiales</taxon>
        <taxon>Alcaligenaceae</taxon>
        <taxon>Orrella</taxon>
    </lineage>
</organism>
<evidence type="ECO:0000313" key="18">
    <source>
        <dbReference type="Proteomes" id="UP000244571"/>
    </source>
</evidence>
<keyword evidence="8 15" id="KW-0997">Cell inner membrane</keyword>
<keyword evidence="13 15" id="KW-0472">Membrane</keyword>
<evidence type="ECO:0000256" key="6">
    <source>
        <dbReference type="ARBA" id="ARBA00021844"/>
    </source>
</evidence>
<evidence type="ECO:0000313" key="17">
    <source>
        <dbReference type="EMBL" id="AWB34832.1"/>
    </source>
</evidence>
<dbReference type="KEGG" id="boz:DBV39_15090"/>
<comment type="subunit">
    <text evidence="5 15">Tightly associated with the cellulose synthase catalytic subunit.</text>
</comment>
<keyword evidence="18" id="KW-1185">Reference proteome</keyword>
<dbReference type="Proteomes" id="UP000244571">
    <property type="component" value="Chromosome"/>
</dbReference>
<proteinExistence type="inferred from homology"/>
<keyword evidence="9 15" id="KW-0973">c-di-GMP</keyword>
<evidence type="ECO:0000256" key="14">
    <source>
        <dbReference type="ARBA" id="ARBA00033444"/>
    </source>
</evidence>
<accession>A0A2R4XM05</accession>
<dbReference type="AlphaFoldDB" id="A0A2R4XM05"/>
<dbReference type="InterPro" id="IPR018513">
    <property type="entry name" value="Cell_synthase_bac"/>
</dbReference>
<dbReference type="PRINTS" id="PR01440">
    <property type="entry name" value="CELLSNTHASEB"/>
</dbReference>